<protein>
    <submittedName>
        <fullName evidence="1">Uncharacterized protein</fullName>
    </submittedName>
</protein>
<gene>
    <name evidence="1" type="ORF">PC115_g8171</name>
</gene>
<evidence type="ECO:0000313" key="2">
    <source>
        <dbReference type="Proteomes" id="UP000774804"/>
    </source>
</evidence>
<dbReference type="EMBL" id="RCMI01000207">
    <property type="protein sequence ID" value="KAG2925642.1"/>
    <property type="molecule type" value="Genomic_DNA"/>
</dbReference>
<comment type="caution">
    <text evidence="1">The sequence shown here is derived from an EMBL/GenBank/DDBJ whole genome shotgun (WGS) entry which is preliminary data.</text>
</comment>
<proteinExistence type="predicted"/>
<dbReference type="AlphaFoldDB" id="A0A8T1CP25"/>
<dbReference type="Proteomes" id="UP000774804">
    <property type="component" value="Unassembled WGS sequence"/>
</dbReference>
<evidence type="ECO:0000313" key="1">
    <source>
        <dbReference type="EMBL" id="KAG2925642.1"/>
    </source>
</evidence>
<reference evidence="1" key="1">
    <citation type="submission" date="2018-10" db="EMBL/GenBank/DDBJ databases">
        <title>Effector identification in a new, highly contiguous assembly of the strawberry crown rot pathogen Phytophthora cactorum.</title>
        <authorList>
            <person name="Armitage A.D."/>
            <person name="Nellist C.F."/>
            <person name="Bates H."/>
            <person name="Vickerstaff R.J."/>
            <person name="Harrison R.J."/>
        </authorList>
    </citation>
    <scope>NUCLEOTIDE SEQUENCE</scope>
    <source>
        <strain evidence="1">4032</strain>
    </source>
</reference>
<name>A0A8T1CP25_9STRA</name>
<organism evidence="1 2">
    <name type="scientific">Phytophthora cactorum</name>
    <dbReference type="NCBI Taxonomy" id="29920"/>
    <lineage>
        <taxon>Eukaryota</taxon>
        <taxon>Sar</taxon>
        <taxon>Stramenopiles</taxon>
        <taxon>Oomycota</taxon>
        <taxon>Peronosporomycetes</taxon>
        <taxon>Peronosporales</taxon>
        <taxon>Peronosporaceae</taxon>
        <taxon>Phytophthora</taxon>
    </lineage>
</organism>
<accession>A0A8T1CP25</accession>
<sequence>MTAAAADYRCGSNPIPEDHSWLFHVQVHDCDLAPISQIAIVFCFSVCAGTCWAETKLGSA</sequence>